<dbReference type="SUPFAM" id="SSF52540">
    <property type="entry name" value="P-loop containing nucleoside triphosphate hydrolases"/>
    <property type="match status" value="1"/>
</dbReference>
<dbReference type="PANTHER" id="PTHR10039">
    <property type="entry name" value="AMELOGENIN"/>
    <property type="match status" value="1"/>
</dbReference>
<dbReference type="Pfam" id="PF24809">
    <property type="entry name" value="DUF7708"/>
    <property type="match status" value="1"/>
</dbReference>
<dbReference type="InterPro" id="IPR027417">
    <property type="entry name" value="P-loop_NTPase"/>
</dbReference>
<dbReference type="InterPro" id="IPR011990">
    <property type="entry name" value="TPR-like_helical_dom_sf"/>
</dbReference>
<feature type="coiled-coil region" evidence="2">
    <location>
        <begin position="543"/>
        <end position="577"/>
    </location>
</feature>
<keyword evidence="2" id="KW-0175">Coiled coil</keyword>
<dbReference type="InterPro" id="IPR056884">
    <property type="entry name" value="NPHP3-like_N"/>
</dbReference>
<evidence type="ECO:0000256" key="2">
    <source>
        <dbReference type="SAM" id="Coils"/>
    </source>
</evidence>
<evidence type="ECO:0000256" key="1">
    <source>
        <dbReference type="ARBA" id="ARBA00022737"/>
    </source>
</evidence>
<evidence type="ECO:0000256" key="3">
    <source>
        <dbReference type="SAM" id="MobiDB-lite"/>
    </source>
</evidence>
<keyword evidence="1" id="KW-0677">Repeat</keyword>
<feature type="region of interest" description="Disordered" evidence="3">
    <location>
        <begin position="302"/>
        <end position="323"/>
    </location>
</feature>
<evidence type="ECO:0000259" key="4">
    <source>
        <dbReference type="Pfam" id="PF22939"/>
    </source>
</evidence>
<feature type="domain" description="Nephrocystin 3-like N-terminal" evidence="6">
    <location>
        <begin position="639"/>
        <end position="809"/>
    </location>
</feature>
<evidence type="ECO:0000259" key="6">
    <source>
        <dbReference type="Pfam" id="PF24883"/>
    </source>
</evidence>
<gene>
    <name evidence="7" type="ORF">FocTR4_00009741</name>
</gene>
<protein>
    <submittedName>
        <fullName evidence="7">Uncharacterized protein</fullName>
    </submittedName>
</protein>
<dbReference type="Gene3D" id="3.40.50.300">
    <property type="entry name" value="P-loop containing nucleotide triphosphate hydrolases"/>
    <property type="match status" value="1"/>
</dbReference>
<evidence type="ECO:0000259" key="5">
    <source>
        <dbReference type="Pfam" id="PF24809"/>
    </source>
</evidence>
<feature type="domain" description="DUF7708" evidence="5">
    <location>
        <begin position="421"/>
        <end position="554"/>
    </location>
</feature>
<sequence length="1570" mass="177739">MLQFIVYAKKRPGANYITQNLFALTQAKTGKGVDQETWETMAKPGFHVEQAVILKGTYSSKRCLNPKCAGTLLDEVLEFEERQVWTAFTTTPLIGLYNEAPYSHHPVKRFTSRTNAKRRFGPQLPPIAMDEQIGTFLRVKFLQPTEPIQNIEEAYRRLNEDPNHVMANAYVGLEILLASEETFSQDQIDRARNHLMIAVESGLNAHIWEPWYNLGVLYDSCNGQHSDAADAFYKCLERKPDLSNVHARLEAQRSYAEDICNETLRAYLIHEMIDSSLEDKYGIIDEAGGEDIMFNPVYGAREQDQDDDKDEGEFEESDVSDSEQNIRCLARDIATMELSRATDSQIVTAARPRAGQDVSAAPVRELEKTIAGFQAILTDEDRKKLQQLKTTSHDSQSIITFTAELDLLDKNRRGKSVASRLASFLQTIEQFTPIVDTYIQSNPDIAGIIWGSIKLTFLFLANFASYFQSFVELLHGFGSLCTRFAEYQVVFNESSRLKNSVCQFHTAVVTCCQQIVLAVRRPLKNQLLKAIAQSFQSELRSYVEDIRAKAEEVQGDIQLVKAQCDREEQQQQNTERQEATNYRKRMLAWTSKSTTEMEALYVQQRRNASEQKRRRLLEELSSFNFTSAFNSTRNKRHIGTAKWVFDTPEFQQWVGIDGPNVLHVTGKIGSGKTVLSSSVVEKLSQIRPPQQFVSFFLIRFDDPLSLDAETIIRSCVQQLLSAIVMDDLDQQLASELDKHLSEAKLALFSLDQLSRLYSSAAKAIKNWFIVLDGLDECNTGQQSRLLKFFQAVVSRAGASSHISILLSSRETCTNAIKRNFPGSRRLVTGLQNTSADIGAYVDDIIIEKLSTGELVVSDPSLIDEIVKTIASKEQGILLIRFLWAFLAIEDICSGKSDKEIRQALKDIPSDLPTTFDRALSRIVQKRNQQITKKAFMWTKAVSQPLTLSQFREALSIEIGQHTLRQEDLISGIERLAVWCESLLYVEETDNTVRFSHHSIQEFLLVPDSGENGDLHIDSDQCDKLAGEVCITYVNLDNFQTALAERKREPFSSSAIKIDPSGIAEQTIQSAIQGGVGTRVGRLARQFVKTSNPKKISTQRDFSLSSSISVTSKAQGNADYPFLEYASTKWFKHTKYIDENETEIWRLFGQLVQRPFQHSQGEPWHSIEWKKEAMAGFPNHDDSRSECYCRVIRTMSSGEIHESDNEPDDGPKFSQLCLAFMYGELNGYYALACRSFQLLIVFPWVVSKFEKLVCVLGANKNYEACQNDCASLIPTRLNHHLLVAELRKSIANGISSFPALPNYKSHPLCDCAGQAPHELMLDICQVLKTGYRRTIQPHLQAFAIVTEALEDERHGDMPGILDLSLTCREEAYTLFEAKNIHRMLLIDVLIQGLLSTETLYKGIVSNSIASFVEYETTPTFSFHSQILEPPSSMPEHRLIAYTICFLVLLDGERPPAPAPDISVLREYRRFKKLMNLHGETIAAIFRRLVIPALWPTYMASYIVQTLFGEFLKYDVQHIAHAHEDSFREAVWNNNWDIAAALLELQPTSLDKFTGRGYFSFIREARNASVLL</sequence>
<dbReference type="Pfam" id="PF24883">
    <property type="entry name" value="NPHP3_N"/>
    <property type="match status" value="1"/>
</dbReference>
<organism evidence="7 8">
    <name type="scientific">Fusarium oxysporum f. sp. cubense</name>
    <dbReference type="NCBI Taxonomy" id="61366"/>
    <lineage>
        <taxon>Eukaryota</taxon>
        <taxon>Fungi</taxon>
        <taxon>Dikarya</taxon>
        <taxon>Ascomycota</taxon>
        <taxon>Pezizomycotina</taxon>
        <taxon>Sordariomycetes</taxon>
        <taxon>Hypocreomycetidae</taxon>
        <taxon>Hypocreales</taxon>
        <taxon>Nectriaceae</taxon>
        <taxon>Fusarium</taxon>
        <taxon>Fusarium oxysporum species complex</taxon>
    </lineage>
</organism>
<name>A0A5C6T754_FUSOC</name>
<dbReference type="InterPro" id="IPR056125">
    <property type="entry name" value="DUF7708"/>
</dbReference>
<dbReference type="PANTHER" id="PTHR10039:SF10">
    <property type="entry name" value="NACHT DOMAIN-CONTAINING PROTEIN"/>
    <property type="match status" value="1"/>
</dbReference>
<feature type="domain" description="GPI inositol-deacylase winged helix" evidence="4">
    <location>
        <begin position="924"/>
        <end position="1006"/>
    </location>
</feature>
<dbReference type="EMBL" id="VMNF01000006">
    <property type="protein sequence ID" value="TXC06733.1"/>
    <property type="molecule type" value="Genomic_DNA"/>
</dbReference>
<feature type="compositionally biased region" description="Acidic residues" evidence="3">
    <location>
        <begin position="304"/>
        <end position="321"/>
    </location>
</feature>
<dbReference type="Proteomes" id="UP000321331">
    <property type="component" value="Unassembled WGS sequence"/>
</dbReference>
<dbReference type="InterPro" id="IPR054471">
    <property type="entry name" value="GPIID_WHD"/>
</dbReference>
<proteinExistence type="predicted"/>
<accession>A0A5C6T754</accession>
<comment type="caution">
    <text evidence="7">The sequence shown here is derived from an EMBL/GenBank/DDBJ whole genome shotgun (WGS) entry which is preliminary data.</text>
</comment>
<dbReference type="Pfam" id="PF22939">
    <property type="entry name" value="WHD_GPIID"/>
    <property type="match status" value="1"/>
</dbReference>
<evidence type="ECO:0000313" key="7">
    <source>
        <dbReference type="EMBL" id="TXC06733.1"/>
    </source>
</evidence>
<dbReference type="Gene3D" id="1.25.40.10">
    <property type="entry name" value="Tetratricopeptide repeat domain"/>
    <property type="match status" value="1"/>
</dbReference>
<reference evidence="7 8" key="1">
    <citation type="submission" date="2019-07" db="EMBL/GenBank/DDBJ databases">
        <title>The First High-Quality Draft Genome Sequence of the Causal Agent of the Current Panama Disease Epidemic.</title>
        <authorList>
            <person name="Warmington R.J."/>
            <person name="Kay W."/>
            <person name="Jeffries A."/>
            <person name="Bebber D."/>
            <person name="Moore K."/>
            <person name="Studholme D.J."/>
        </authorList>
    </citation>
    <scope>NUCLEOTIDE SEQUENCE [LARGE SCALE GENOMIC DNA]</scope>
    <source>
        <strain evidence="7 8">TR4</strain>
    </source>
</reference>
<evidence type="ECO:0000313" key="8">
    <source>
        <dbReference type="Proteomes" id="UP000321331"/>
    </source>
</evidence>